<accession>A0A0E9VB13</accession>
<reference evidence="1" key="2">
    <citation type="journal article" date="2015" name="Fish Shellfish Immunol.">
        <title>Early steps in the European eel (Anguilla anguilla)-Vibrio vulnificus interaction in the gills: Role of the RtxA13 toxin.</title>
        <authorList>
            <person name="Callol A."/>
            <person name="Pajuelo D."/>
            <person name="Ebbesson L."/>
            <person name="Teles M."/>
            <person name="MacKenzie S."/>
            <person name="Amaro C."/>
        </authorList>
    </citation>
    <scope>NUCLEOTIDE SEQUENCE</scope>
</reference>
<dbReference type="AlphaFoldDB" id="A0A0E9VB13"/>
<reference evidence="1" key="1">
    <citation type="submission" date="2014-11" db="EMBL/GenBank/DDBJ databases">
        <authorList>
            <person name="Amaro Gonzalez C."/>
        </authorList>
    </citation>
    <scope>NUCLEOTIDE SEQUENCE</scope>
</reference>
<proteinExistence type="predicted"/>
<organism evidence="1">
    <name type="scientific">Anguilla anguilla</name>
    <name type="common">European freshwater eel</name>
    <name type="synonym">Muraena anguilla</name>
    <dbReference type="NCBI Taxonomy" id="7936"/>
    <lineage>
        <taxon>Eukaryota</taxon>
        <taxon>Metazoa</taxon>
        <taxon>Chordata</taxon>
        <taxon>Craniata</taxon>
        <taxon>Vertebrata</taxon>
        <taxon>Euteleostomi</taxon>
        <taxon>Actinopterygii</taxon>
        <taxon>Neopterygii</taxon>
        <taxon>Teleostei</taxon>
        <taxon>Anguilliformes</taxon>
        <taxon>Anguillidae</taxon>
        <taxon>Anguilla</taxon>
    </lineage>
</organism>
<sequence length="28" mass="3548">MKGYNKYLRPFFDSKKTYVHQYHNYTMS</sequence>
<protein>
    <submittedName>
        <fullName evidence="1">Uncharacterized protein</fullName>
    </submittedName>
</protein>
<evidence type="ECO:0000313" key="1">
    <source>
        <dbReference type="EMBL" id="JAH74675.1"/>
    </source>
</evidence>
<name>A0A0E9VB13_ANGAN</name>
<dbReference type="EMBL" id="GBXM01033902">
    <property type="protein sequence ID" value="JAH74675.1"/>
    <property type="molecule type" value="Transcribed_RNA"/>
</dbReference>